<dbReference type="PANTHER" id="PTHR45614:SF274">
    <property type="entry name" value="MYB-LIKE DNA-BINDING PROTEIN"/>
    <property type="match status" value="1"/>
</dbReference>
<dbReference type="CDD" id="cd00167">
    <property type="entry name" value="SANT"/>
    <property type="match status" value="2"/>
</dbReference>
<feature type="domain" description="Myb-like" evidence="1">
    <location>
        <begin position="110"/>
        <end position="168"/>
    </location>
</feature>
<dbReference type="InterPro" id="IPR001005">
    <property type="entry name" value="SANT/Myb"/>
</dbReference>
<dbReference type="PROSITE" id="PS50090">
    <property type="entry name" value="MYB_LIKE"/>
    <property type="match status" value="2"/>
</dbReference>
<feature type="domain" description="HTH myb-type" evidence="2">
    <location>
        <begin position="169"/>
        <end position="223"/>
    </location>
</feature>
<evidence type="ECO:0000259" key="2">
    <source>
        <dbReference type="PROSITE" id="PS51294"/>
    </source>
</evidence>
<dbReference type="Proteomes" id="UP000187209">
    <property type="component" value="Unassembled WGS sequence"/>
</dbReference>
<comment type="caution">
    <text evidence="3">The sequence shown here is derived from an EMBL/GenBank/DDBJ whole genome shotgun (WGS) entry which is preliminary data.</text>
</comment>
<dbReference type="InterPro" id="IPR017930">
    <property type="entry name" value="Myb_dom"/>
</dbReference>
<dbReference type="GO" id="GO:0005634">
    <property type="term" value="C:nucleus"/>
    <property type="evidence" value="ECO:0007669"/>
    <property type="project" value="TreeGrafter"/>
</dbReference>
<evidence type="ECO:0000313" key="3">
    <source>
        <dbReference type="EMBL" id="OMJ92523.1"/>
    </source>
</evidence>
<sequence>MDPNYSYFLNFSHTNPLFFQNNYYPSYQTLPAFLNSNIIEEKPAKLEKNKYQRTWNKVQVEEVFNLAIQYCQKNNKVLEEMTLNDFGLIAIGLSQTPEQVMLKVKEVMVNGTLRPGKWSQSEDEMLGNLVNRFGCKWGKIASFLNEEVHNRLNIRNSKTCKERWNNYLNPNINRGPWTEGEDSTLLEGFLKHGNKWSIIAKLVPGRIEGLVKNRIKSLVHKIKQESGQSENVFDKIKGQIETYKISLQQKYTGSNKSYKENFGQDI</sequence>
<evidence type="ECO:0000313" key="4">
    <source>
        <dbReference type="Proteomes" id="UP000187209"/>
    </source>
</evidence>
<dbReference type="GO" id="GO:0000978">
    <property type="term" value="F:RNA polymerase II cis-regulatory region sequence-specific DNA binding"/>
    <property type="evidence" value="ECO:0007669"/>
    <property type="project" value="TreeGrafter"/>
</dbReference>
<feature type="domain" description="HTH myb-type" evidence="2">
    <location>
        <begin position="110"/>
        <end position="168"/>
    </location>
</feature>
<dbReference type="PANTHER" id="PTHR45614">
    <property type="entry name" value="MYB PROTEIN-RELATED"/>
    <property type="match status" value="1"/>
</dbReference>
<accession>A0A1R2CU84</accession>
<dbReference type="Gene3D" id="1.10.10.60">
    <property type="entry name" value="Homeodomain-like"/>
    <property type="match status" value="2"/>
</dbReference>
<protein>
    <submittedName>
        <fullName evidence="3">Uncharacterized protein</fullName>
    </submittedName>
</protein>
<dbReference type="EMBL" id="MPUH01000059">
    <property type="protein sequence ID" value="OMJ92523.1"/>
    <property type="molecule type" value="Genomic_DNA"/>
</dbReference>
<evidence type="ECO:0000259" key="1">
    <source>
        <dbReference type="PROSITE" id="PS50090"/>
    </source>
</evidence>
<dbReference type="PROSITE" id="PS51294">
    <property type="entry name" value="HTH_MYB"/>
    <property type="match status" value="2"/>
</dbReference>
<dbReference type="SUPFAM" id="SSF46689">
    <property type="entry name" value="Homeodomain-like"/>
    <property type="match status" value="2"/>
</dbReference>
<feature type="domain" description="Myb-like" evidence="1">
    <location>
        <begin position="169"/>
        <end position="219"/>
    </location>
</feature>
<name>A0A1R2CU84_9CILI</name>
<organism evidence="3 4">
    <name type="scientific">Stentor coeruleus</name>
    <dbReference type="NCBI Taxonomy" id="5963"/>
    <lineage>
        <taxon>Eukaryota</taxon>
        <taxon>Sar</taxon>
        <taxon>Alveolata</taxon>
        <taxon>Ciliophora</taxon>
        <taxon>Postciliodesmatophora</taxon>
        <taxon>Heterotrichea</taxon>
        <taxon>Heterotrichida</taxon>
        <taxon>Stentoridae</taxon>
        <taxon>Stentor</taxon>
    </lineage>
</organism>
<dbReference type="InterPro" id="IPR009057">
    <property type="entry name" value="Homeodomain-like_sf"/>
</dbReference>
<dbReference type="SMART" id="SM00717">
    <property type="entry name" value="SANT"/>
    <property type="match status" value="3"/>
</dbReference>
<dbReference type="GO" id="GO:0000981">
    <property type="term" value="F:DNA-binding transcription factor activity, RNA polymerase II-specific"/>
    <property type="evidence" value="ECO:0007669"/>
    <property type="project" value="TreeGrafter"/>
</dbReference>
<proteinExistence type="predicted"/>
<keyword evidence="4" id="KW-1185">Reference proteome</keyword>
<dbReference type="OrthoDB" id="2143914at2759"/>
<gene>
    <name evidence="3" type="ORF">SteCoe_4652</name>
</gene>
<reference evidence="3 4" key="1">
    <citation type="submission" date="2016-11" db="EMBL/GenBank/DDBJ databases">
        <title>The macronuclear genome of Stentor coeruleus: a giant cell with tiny introns.</title>
        <authorList>
            <person name="Slabodnick M."/>
            <person name="Ruby J.G."/>
            <person name="Reiff S.B."/>
            <person name="Swart E.C."/>
            <person name="Gosai S."/>
            <person name="Prabakaran S."/>
            <person name="Witkowska E."/>
            <person name="Larue G.E."/>
            <person name="Fisher S."/>
            <person name="Freeman R.M."/>
            <person name="Gunawardena J."/>
            <person name="Chu W."/>
            <person name="Stover N.A."/>
            <person name="Gregory B.D."/>
            <person name="Nowacki M."/>
            <person name="Derisi J."/>
            <person name="Roy S.W."/>
            <person name="Marshall W.F."/>
            <person name="Sood P."/>
        </authorList>
    </citation>
    <scope>NUCLEOTIDE SEQUENCE [LARGE SCALE GENOMIC DNA]</scope>
    <source>
        <strain evidence="3">WM001</strain>
    </source>
</reference>
<dbReference type="InterPro" id="IPR050560">
    <property type="entry name" value="MYB_TF"/>
</dbReference>
<dbReference type="AlphaFoldDB" id="A0A1R2CU84"/>
<dbReference type="Pfam" id="PF13921">
    <property type="entry name" value="Myb_DNA-bind_6"/>
    <property type="match status" value="1"/>
</dbReference>